<dbReference type="EMBL" id="QYUM01000004">
    <property type="protein sequence ID" value="RJF86157.1"/>
    <property type="molecule type" value="Genomic_DNA"/>
</dbReference>
<dbReference type="InterPro" id="IPR046606">
    <property type="entry name" value="DUF6665"/>
</dbReference>
<dbReference type="Pfam" id="PF20370">
    <property type="entry name" value="DUF6665"/>
    <property type="match status" value="1"/>
</dbReference>
<protein>
    <submittedName>
        <fullName evidence="1">Uncharacterized protein</fullName>
    </submittedName>
</protein>
<evidence type="ECO:0000313" key="2">
    <source>
        <dbReference type="Proteomes" id="UP000286100"/>
    </source>
</evidence>
<dbReference type="OrthoDB" id="9814981at2"/>
<dbReference type="Proteomes" id="UP000286100">
    <property type="component" value="Unassembled WGS sequence"/>
</dbReference>
<keyword evidence="2" id="KW-1185">Reference proteome</keyword>
<proteinExistence type="predicted"/>
<dbReference type="AlphaFoldDB" id="A0A418W829"/>
<reference evidence="1 2" key="1">
    <citation type="submission" date="2018-09" db="EMBL/GenBank/DDBJ databases">
        <authorList>
            <person name="Zhu H."/>
        </authorList>
    </citation>
    <scope>NUCLEOTIDE SEQUENCE [LARGE SCALE GENOMIC DNA]</scope>
    <source>
        <strain evidence="1 2">K2R01-6</strain>
    </source>
</reference>
<accession>A0A418W829</accession>
<name>A0A418W829_9SPHN</name>
<evidence type="ECO:0000313" key="1">
    <source>
        <dbReference type="EMBL" id="RJF86157.1"/>
    </source>
</evidence>
<sequence>MGALRPQAREAALGALEAEVLNEKVESLARAGRQVERALAVLRGFDGERGSAAHEALLDAAAAKVWGFIVQRELCGFRNSAMIVEDFTIPREVMARLGIVRKR</sequence>
<organism evidence="1 2">
    <name type="scientific">Sphingomonas cavernae</name>
    <dbReference type="NCBI Taxonomy" id="2320861"/>
    <lineage>
        <taxon>Bacteria</taxon>
        <taxon>Pseudomonadati</taxon>
        <taxon>Pseudomonadota</taxon>
        <taxon>Alphaproteobacteria</taxon>
        <taxon>Sphingomonadales</taxon>
        <taxon>Sphingomonadaceae</taxon>
        <taxon>Sphingomonas</taxon>
    </lineage>
</organism>
<gene>
    <name evidence="1" type="ORF">D3876_17015</name>
</gene>
<comment type="caution">
    <text evidence="1">The sequence shown here is derived from an EMBL/GenBank/DDBJ whole genome shotgun (WGS) entry which is preliminary data.</text>
</comment>